<organism evidence="4">
    <name type="scientific">Mesocestoides corti</name>
    <name type="common">Flatworm</name>
    <dbReference type="NCBI Taxonomy" id="53468"/>
    <lineage>
        <taxon>Eukaryota</taxon>
        <taxon>Metazoa</taxon>
        <taxon>Spiralia</taxon>
        <taxon>Lophotrochozoa</taxon>
        <taxon>Platyhelminthes</taxon>
        <taxon>Cestoda</taxon>
        <taxon>Eucestoda</taxon>
        <taxon>Cyclophyllidea</taxon>
        <taxon>Mesocestoididae</taxon>
        <taxon>Mesocestoides</taxon>
    </lineage>
</organism>
<dbReference type="PANTHER" id="PTHR33327">
    <property type="entry name" value="ENDONUCLEASE"/>
    <property type="match status" value="1"/>
</dbReference>
<gene>
    <name evidence="2" type="ORF">MCOS_LOCUS3349</name>
</gene>
<evidence type="ECO:0000259" key="1">
    <source>
        <dbReference type="Pfam" id="PF23055"/>
    </source>
</evidence>
<dbReference type="Proteomes" id="UP000267029">
    <property type="component" value="Unassembled WGS sequence"/>
</dbReference>
<name>A0A0R3U8W6_MESCO</name>
<dbReference type="WBParaSite" id="MCOS_0000334801-mRNA-1">
    <property type="protein sequence ID" value="MCOS_0000334801-mRNA-1"/>
    <property type="gene ID" value="MCOS_0000334801"/>
</dbReference>
<reference evidence="2 3" key="2">
    <citation type="submission" date="2018-10" db="EMBL/GenBank/DDBJ databases">
        <authorList>
            <consortium name="Pathogen Informatics"/>
        </authorList>
    </citation>
    <scope>NUCLEOTIDE SEQUENCE [LARGE SCALE GENOMIC DNA]</scope>
</reference>
<reference evidence="4" key="1">
    <citation type="submission" date="2017-02" db="UniProtKB">
        <authorList>
            <consortium name="WormBaseParasite"/>
        </authorList>
    </citation>
    <scope>IDENTIFICATION</scope>
</reference>
<keyword evidence="3" id="KW-1185">Reference proteome</keyword>
<evidence type="ECO:0000313" key="4">
    <source>
        <dbReference type="WBParaSite" id="MCOS_0000334801-mRNA-1"/>
    </source>
</evidence>
<proteinExistence type="predicted"/>
<feature type="domain" description="DUF7041" evidence="1">
    <location>
        <begin position="23"/>
        <end position="103"/>
    </location>
</feature>
<evidence type="ECO:0000313" key="2">
    <source>
        <dbReference type="EMBL" id="VDD77346.1"/>
    </source>
</evidence>
<evidence type="ECO:0000313" key="3">
    <source>
        <dbReference type="Proteomes" id="UP000267029"/>
    </source>
</evidence>
<dbReference type="STRING" id="53468.A0A0R3U8W6"/>
<dbReference type="Pfam" id="PF23055">
    <property type="entry name" value="DUF7041"/>
    <property type="match status" value="1"/>
</dbReference>
<protein>
    <submittedName>
        <fullName evidence="4">DUF2384 domain-containing protein</fullName>
    </submittedName>
</protein>
<dbReference type="InterPro" id="IPR055469">
    <property type="entry name" value="DUF7041"/>
</dbReference>
<dbReference type="PANTHER" id="PTHR33327:SF3">
    <property type="entry name" value="RNA-DIRECTED DNA POLYMERASE"/>
    <property type="match status" value="1"/>
</dbReference>
<sequence length="215" mass="25694">MDKVPNHPSRKDFVRGDFYATIPKFTEHPSLWFRKLEDYFHRNKITSPTTKYYRVLAEIPMRVVLEVLDLIKEVPEDEPYEELKNAIITRMNEIYETRARRLLPDVELGNRLPSELLAQMRHVVEGTQIGDMELRQVWTKCMPEEIRPAIERCTYDTPLNRLADFADTMLKNWQEDQNRTIESIEEEAKLPVNLTMDRLEMLLEWIFARLDRLQQ</sequence>
<dbReference type="EMBL" id="UXSR01000740">
    <property type="protein sequence ID" value="VDD77346.1"/>
    <property type="molecule type" value="Genomic_DNA"/>
</dbReference>
<dbReference type="OrthoDB" id="6251906at2759"/>
<dbReference type="AlphaFoldDB" id="A0A0R3U8W6"/>
<accession>A0A0R3U8W6</accession>